<dbReference type="PANTHER" id="PTHR43369:SF2">
    <property type="entry name" value="PHOSPHORIBOSYLGLYCINAMIDE FORMYLTRANSFERASE"/>
    <property type="match status" value="1"/>
</dbReference>
<comment type="pathway">
    <text evidence="1">Purine metabolism; IMP biosynthesis via de novo pathway; N(2)-formyl-N(1)-(5-phospho-D-ribosyl)glycinamide from N(1)-(5-phospho-D-ribosyl)glycinamide (10-formyl THF route): step 1/1.</text>
</comment>
<keyword evidence="4" id="KW-0658">Purine biosynthesis</keyword>
<name>A0A0G0URK0_9BACT</name>
<evidence type="ECO:0000256" key="2">
    <source>
        <dbReference type="ARBA" id="ARBA00012254"/>
    </source>
</evidence>
<feature type="domain" description="Formyl transferase N-terminal" evidence="5">
    <location>
        <begin position="82"/>
        <end position="190"/>
    </location>
</feature>
<dbReference type="SUPFAM" id="SSF53328">
    <property type="entry name" value="Formyltransferase"/>
    <property type="match status" value="1"/>
</dbReference>
<protein>
    <recommendedName>
        <fullName evidence="2">phosphoribosylglycinamide formyltransferase 1</fullName>
        <ecNumber evidence="2">2.1.2.2</ecNumber>
    </recommendedName>
</protein>
<organism evidence="6 7">
    <name type="scientific">Candidatus Woesebacteria bacterium GW2011_GWA1_41_13b</name>
    <dbReference type="NCBI Taxonomy" id="1618555"/>
    <lineage>
        <taxon>Bacteria</taxon>
        <taxon>Candidatus Woeseibacteriota</taxon>
    </lineage>
</organism>
<dbReference type="EMBL" id="LCAO01000013">
    <property type="protein sequence ID" value="KKR91378.1"/>
    <property type="molecule type" value="Genomic_DNA"/>
</dbReference>
<evidence type="ECO:0000256" key="4">
    <source>
        <dbReference type="ARBA" id="ARBA00022755"/>
    </source>
</evidence>
<accession>A0A0G0URK0</accession>
<dbReference type="InterPro" id="IPR002376">
    <property type="entry name" value="Formyl_transf_N"/>
</dbReference>
<dbReference type="Proteomes" id="UP000034676">
    <property type="component" value="Unassembled WGS sequence"/>
</dbReference>
<dbReference type="GO" id="GO:0006189">
    <property type="term" value="P:'de novo' IMP biosynthetic process"/>
    <property type="evidence" value="ECO:0007669"/>
    <property type="project" value="TreeGrafter"/>
</dbReference>
<evidence type="ECO:0000256" key="3">
    <source>
        <dbReference type="ARBA" id="ARBA00022679"/>
    </source>
</evidence>
<reference evidence="6 7" key="1">
    <citation type="journal article" date="2015" name="Nature">
        <title>rRNA introns, odd ribosomes, and small enigmatic genomes across a large radiation of phyla.</title>
        <authorList>
            <person name="Brown C.T."/>
            <person name="Hug L.A."/>
            <person name="Thomas B.C."/>
            <person name="Sharon I."/>
            <person name="Castelle C.J."/>
            <person name="Singh A."/>
            <person name="Wilkins M.J."/>
            <person name="Williams K.H."/>
            <person name="Banfield J.F."/>
        </authorList>
    </citation>
    <scope>NUCLEOTIDE SEQUENCE [LARGE SCALE GENOMIC DNA]</scope>
</reference>
<dbReference type="Pfam" id="PF00551">
    <property type="entry name" value="Formyl_trans_N"/>
    <property type="match status" value="1"/>
</dbReference>
<dbReference type="PANTHER" id="PTHR43369">
    <property type="entry name" value="PHOSPHORIBOSYLGLYCINAMIDE FORMYLTRANSFERASE"/>
    <property type="match status" value="1"/>
</dbReference>
<dbReference type="GO" id="GO:0004644">
    <property type="term" value="F:phosphoribosylglycinamide formyltransferase activity"/>
    <property type="evidence" value="ECO:0007669"/>
    <property type="project" value="UniProtKB-EC"/>
</dbReference>
<dbReference type="EC" id="2.1.2.2" evidence="2"/>
<keyword evidence="3 6" id="KW-0808">Transferase</keyword>
<evidence type="ECO:0000313" key="6">
    <source>
        <dbReference type="EMBL" id="KKR91378.1"/>
    </source>
</evidence>
<dbReference type="AlphaFoldDB" id="A0A0G0URK0"/>
<comment type="caution">
    <text evidence="6">The sequence shown here is derived from an EMBL/GenBank/DDBJ whole genome shotgun (WGS) entry which is preliminary data.</text>
</comment>
<dbReference type="GO" id="GO:0005829">
    <property type="term" value="C:cytosol"/>
    <property type="evidence" value="ECO:0007669"/>
    <property type="project" value="TreeGrafter"/>
</dbReference>
<sequence>MNNIRSVMLFCYDFPHKKTQDFLLRFLAEGYHVSYIIAAPKKKLNISEPSIRIAPEHVGLIHPKLLCRRFNITYNVYDHNSKLAQLYIKKHPVDLSIISGARILSPDIINVMSGNVLNIHPGLLPEVRGLDTLLWSIYYDVAMGITGHLIGPKIDAGYLLYKERLHLQSDDTLIDISLRLLEKQTDTLMKSIKTLERNKRTSLKNLNMEHSRYNTKMPADLEEKTVRRFPSWLKKHMHHSSSL</sequence>
<evidence type="ECO:0000256" key="1">
    <source>
        <dbReference type="ARBA" id="ARBA00005054"/>
    </source>
</evidence>
<evidence type="ECO:0000259" key="5">
    <source>
        <dbReference type="Pfam" id="PF00551"/>
    </source>
</evidence>
<gene>
    <name evidence="6" type="ORF">UU42_C0013G0009</name>
</gene>
<dbReference type="Gene3D" id="3.40.50.170">
    <property type="entry name" value="Formyl transferase, N-terminal domain"/>
    <property type="match status" value="1"/>
</dbReference>
<evidence type="ECO:0000313" key="7">
    <source>
        <dbReference type="Proteomes" id="UP000034676"/>
    </source>
</evidence>
<dbReference type="InterPro" id="IPR036477">
    <property type="entry name" value="Formyl_transf_N_sf"/>
</dbReference>
<proteinExistence type="predicted"/>